<dbReference type="EnsemblMetazoa" id="GPPI024574-RA">
    <property type="protein sequence ID" value="GPPI024574-PA"/>
    <property type="gene ID" value="GPPI024574"/>
</dbReference>
<evidence type="ECO:0000256" key="1">
    <source>
        <dbReference type="SAM" id="Phobius"/>
    </source>
</evidence>
<protein>
    <submittedName>
        <fullName evidence="2">Uncharacterized protein</fullName>
    </submittedName>
</protein>
<reference evidence="2" key="2">
    <citation type="submission" date="2020-05" db="UniProtKB">
        <authorList>
            <consortium name="EnsemblMetazoa"/>
        </authorList>
    </citation>
    <scope>IDENTIFICATION</scope>
    <source>
        <strain evidence="2">IAEA</strain>
    </source>
</reference>
<reference evidence="3" key="1">
    <citation type="submission" date="2015-01" db="EMBL/GenBank/DDBJ databases">
        <authorList>
            <person name="Aksoy S."/>
            <person name="Warren W."/>
            <person name="Wilson R.K."/>
        </authorList>
    </citation>
    <scope>NUCLEOTIDE SEQUENCE [LARGE SCALE GENOMIC DNA]</scope>
    <source>
        <strain evidence="3">IAEA</strain>
    </source>
</reference>
<keyword evidence="1" id="KW-0812">Transmembrane</keyword>
<keyword evidence="1" id="KW-0472">Membrane</keyword>
<evidence type="ECO:0000313" key="2">
    <source>
        <dbReference type="EnsemblMetazoa" id="GPPI024574-PA"/>
    </source>
</evidence>
<dbReference type="Proteomes" id="UP000092460">
    <property type="component" value="Unassembled WGS sequence"/>
</dbReference>
<organism evidence="2 3">
    <name type="scientific">Glossina palpalis gambiensis</name>
    <dbReference type="NCBI Taxonomy" id="67801"/>
    <lineage>
        <taxon>Eukaryota</taxon>
        <taxon>Metazoa</taxon>
        <taxon>Ecdysozoa</taxon>
        <taxon>Arthropoda</taxon>
        <taxon>Hexapoda</taxon>
        <taxon>Insecta</taxon>
        <taxon>Pterygota</taxon>
        <taxon>Neoptera</taxon>
        <taxon>Endopterygota</taxon>
        <taxon>Diptera</taxon>
        <taxon>Brachycera</taxon>
        <taxon>Muscomorpha</taxon>
        <taxon>Hippoboscoidea</taxon>
        <taxon>Glossinidae</taxon>
        <taxon>Glossina</taxon>
    </lineage>
</organism>
<feature type="transmembrane region" description="Helical" evidence="1">
    <location>
        <begin position="44"/>
        <end position="63"/>
    </location>
</feature>
<accession>A0A1B0BB85</accession>
<keyword evidence="3" id="KW-1185">Reference proteome</keyword>
<proteinExistence type="predicted"/>
<name>A0A1B0BB85_9MUSC</name>
<evidence type="ECO:0000313" key="3">
    <source>
        <dbReference type="Proteomes" id="UP000092460"/>
    </source>
</evidence>
<dbReference type="EMBL" id="JXJN01011341">
    <property type="status" value="NOT_ANNOTATED_CDS"/>
    <property type="molecule type" value="Genomic_DNA"/>
</dbReference>
<keyword evidence="1" id="KW-1133">Transmembrane helix</keyword>
<dbReference type="VEuPathDB" id="VectorBase:GPPI024574"/>
<dbReference type="AlphaFoldDB" id="A0A1B0BB85"/>
<sequence length="124" mass="14593">LVCFIVYLFCLVLPNGKELRYVISLNFSNWSQRCLVYEIDVWSLNYLIAIVYSFSASTSCFYYQPNIMKNTTRFEDFPCKKIQLIFRPIRSLSGAREVVKRIYCVQLLPMHTVASGLQSMFTYR</sequence>